<keyword evidence="3" id="KW-1185">Reference proteome</keyword>
<gene>
    <name evidence="2" type="ORF">LSH36_127g08022</name>
</gene>
<accession>A0AAD9JWW8</accession>
<feature type="chain" id="PRO_5042042459" evidence="1">
    <location>
        <begin position="29"/>
        <end position="129"/>
    </location>
</feature>
<keyword evidence="1" id="KW-0732">Signal</keyword>
<dbReference type="AlphaFoldDB" id="A0AAD9JWW8"/>
<comment type="caution">
    <text evidence="2">The sequence shown here is derived from an EMBL/GenBank/DDBJ whole genome shotgun (WGS) entry which is preliminary data.</text>
</comment>
<sequence length="129" mass="15033">MDLRRTMLALTLALLLVIININTTHSQAYHFSNGWFPGRKRSLDAYISAPKRTESPPETSIRECQIRPQIQQLLTDLIQTELERMARECYIVTDMKRSPDTTASLRSEDFAAWLQSLRHRDDRDVMKNI</sequence>
<dbReference type="Proteomes" id="UP001208570">
    <property type="component" value="Unassembled WGS sequence"/>
</dbReference>
<protein>
    <submittedName>
        <fullName evidence="2">Uncharacterized protein</fullName>
    </submittedName>
</protein>
<feature type="signal peptide" evidence="1">
    <location>
        <begin position="1"/>
        <end position="28"/>
    </location>
</feature>
<organism evidence="2 3">
    <name type="scientific">Paralvinella palmiformis</name>
    <dbReference type="NCBI Taxonomy" id="53620"/>
    <lineage>
        <taxon>Eukaryota</taxon>
        <taxon>Metazoa</taxon>
        <taxon>Spiralia</taxon>
        <taxon>Lophotrochozoa</taxon>
        <taxon>Annelida</taxon>
        <taxon>Polychaeta</taxon>
        <taxon>Sedentaria</taxon>
        <taxon>Canalipalpata</taxon>
        <taxon>Terebellida</taxon>
        <taxon>Terebelliformia</taxon>
        <taxon>Alvinellidae</taxon>
        <taxon>Paralvinella</taxon>
    </lineage>
</organism>
<name>A0AAD9JWW8_9ANNE</name>
<evidence type="ECO:0000256" key="1">
    <source>
        <dbReference type="SAM" id="SignalP"/>
    </source>
</evidence>
<evidence type="ECO:0000313" key="3">
    <source>
        <dbReference type="Proteomes" id="UP001208570"/>
    </source>
</evidence>
<reference evidence="2" key="1">
    <citation type="journal article" date="2023" name="Mol. Biol. Evol.">
        <title>Third-Generation Sequencing Reveals the Adaptive Role of the Epigenome in Three Deep-Sea Polychaetes.</title>
        <authorList>
            <person name="Perez M."/>
            <person name="Aroh O."/>
            <person name="Sun Y."/>
            <person name="Lan Y."/>
            <person name="Juniper S.K."/>
            <person name="Young C.R."/>
            <person name="Angers B."/>
            <person name="Qian P.Y."/>
        </authorList>
    </citation>
    <scope>NUCLEOTIDE SEQUENCE</scope>
    <source>
        <strain evidence="2">P08H-3</strain>
    </source>
</reference>
<proteinExistence type="predicted"/>
<dbReference type="EMBL" id="JAODUP010000127">
    <property type="protein sequence ID" value="KAK2160756.1"/>
    <property type="molecule type" value="Genomic_DNA"/>
</dbReference>
<evidence type="ECO:0000313" key="2">
    <source>
        <dbReference type="EMBL" id="KAK2160756.1"/>
    </source>
</evidence>